<evidence type="ECO:0000256" key="23">
    <source>
        <dbReference type="SAM" id="MobiDB-lite"/>
    </source>
</evidence>
<dbReference type="PROSITE" id="PS50262">
    <property type="entry name" value="G_PROTEIN_RECEP_F1_2"/>
    <property type="match status" value="1"/>
</dbReference>
<protein>
    <recommendedName>
        <fullName evidence="22">Metalloendopeptidase</fullName>
        <ecNumber evidence="22">3.4.24.-</ecNumber>
    </recommendedName>
</protein>
<evidence type="ECO:0000256" key="18">
    <source>
        <dbReference type="ARBA" id="ARBA00023157"/>
    </source>
</evidence>
<keyword evidence="18 21" id="KW-1015">Disulfide bond</keyword>
<dbReference type="GO" id="GO:0008270">
    <property type="term" value="F:zinc ion binding"/>
    <property type="evidence" value="ECO:0007669"/>
    <property type="project" value="UniProtKB-UniRule"/>
</dbReference>
<evidence type="ECO:0000259" key="28">
    <source>
        <dbReference type="PROSITE" id="PS51864"/>
    </source>
</evidence>
<feature type="domain" description="EGF-like" evidence="26">
    <location>
        <begin position="920"/>
        <end position="960"/>
    </location>
</feature>
<dbReference type="GO" id="GO:0004930">
    <property type="term" value="F:G protein-coupled receptor activity"/>
    <property type="evidence" value="ECO:0007669"/>
    <property type="project" value="InterPro"/>
</dbReference>
<dbReference type="CDD" id="cd00041">
    <property type="entry name" value="CUB"/>
    <property type="match status" value="4"/>
</dbReference>
<dbReference type="PANTHER" id="PTHR24251:SF53">
    <property type="entry name" value="BONE MORPHOGENETIC PROTEIN 1"/>
    <property type="match status" value="1"/>
</dbReference>
<dbReference type="SMART" id="SM00179">
    <property type="entry name" value="EGF_CA"/>
    <property type="match status" value="2"/>
</dbReference>
<dbReference type="GO" id="GO:0004222">
    <property type="term" value="F:metalloendopeptidase activity"/>
    <property type="evidence" value="ECO:0007669"/>
    <property type="project" value="UniProtKB-UniRule"/>
</dbReference>
<dbReference type="SMART" id="SM00181">
    <property type="entry name" value="EGF"/>
    <property type="match status" value="2"/>
</dbReference>
<dbReference type="Gene3D" id="3.40.390.10">
    <property type="entry name" value="Collagenase (Catalytic Domain)"/>
    <property type="match status" value="1"/>
</dbReference>
<dbReference type="Pfam" id="PF07645">
    <property type="entry name" value="EGF_CA"/>
    <property type="match status" value="1"/>
</dbReference>
<comment type="cofactor">
    <cofactor evidence="21 22">
        <name>Zn(2+)</name>
        <dbReference type="ChEBI" id="CHEBI:29105"/>
    </cofactor>
    <text evidence="21 22">Binds 1 zinc ion per subunit.</text>
</comment>
<keyword evidence="9" id="KW-0732">Signal</keyword>
<dbReference type="PROSITE" id="PS50026">
    <property type="entry name" value="EGF_3"/>
    <property type="match status" value="2"/>
</dbReference>
<evidence type="ECO:0000256" key="14">
    <source>
        <dbReference type="ARBA" id="ARBA00022989"/>
    </source>
</evidence>
<evidence type="ECO:0000256" key="16">
    <source>
        <dbReference type="ARBA" id="ARBA00023136"/>
    </source>
</evidence>
<feature type="active site" evidence="21">
    <location>
        <position position="435"/>
    </location>
</feature>
<comment type="caution">
    <text evidence="20">Lacks conserved residue(s) required for the propagation of feature annotation.</text>
</comment>
<keyword evidence="8 21" id="KW-0479">Metal-binding</keyword>
<dbReference type="InterPro" id="IPR049883">
    <property type="entry name" value="NOTCH1_EGF-like"/>
</dbReference>
<organism evidence="29 30">
    <name type="scientific">Silurus meridionalis</name>
    <name type="common">Southern catfish</name>
    <name type="synonym">Silurus soldatovi meridionalis</name>
    <dbReference type="NCBI Taxonomy" id="175797"/>
    <lineage>
        <taxon>Eukaryota</taxon>
        <taxon>Metazoa</taxon>
        <taxon>Chordata</taxon>
        <taxon>Craniata</taxon>
        <taxon>Vertebrata</taxon>
        <taxon>Euteleostomi</taxon>
        <taxon>Actinopterygii</taxon>
        <taxon>Neopterygii</taxon>
        <taxon>Teleostei</taxon>
        <taxon>Ostariophysi</taxon>
        <taxon>Siluriformes</taxon>
        <taxon>Siluridae</taxon>
        <taxon>Silurus</taxon>
    </lineage>
</organism>
<dbReference type="InterPro" id="IPR000152">
    <property type="entry name" value="EGF-type_Asp/Asn_hydroxyl_site"/>
</dbReference>
<sequence length="1178" mass="133461">MNSSDVKRTMEFVSNVTLLPYYMHSDGMALSYILLYTLVCVMCVWGNMLVCVVILTNKNMCSITNLFILNSPLVTCSWVWSVCQQPYLRLAIQSDDLHSSCTAASPLNLRQNSRRLKVIKMLIMVAALFMVLWLPLWTLMLLTDYQELDGQQIDFLSSFLFLVAHWLAFFNSANNPIVYGFFSENFKRGFQAAVSCRICDLQLLVSHCRRINPRRSKLVFSSIALHMWLKLIMNSQWTFLLLHSCLSLVFGLDLEVKYPPETDAVNYRDPCKAAAFIGDIALDQEDLHLFRQDQAEKDLQHTTENSNTTVNNTVNRNGETDASANRSRQFWNSLKFSRRRRAATAKNQRIWPDGVIPYMISSSFSGSQKAIFKQAMRHWERHVCVSFVERTAEKNYIIFTYRPCGCCSYVGRRGDGPQAISIGKNCDKFGIVVHELGHVIGFWHEHTRPDRDAHVSIIKENIQPGQEYNFLKMGPDEVNSLGETYDFDSIMHYSTNTFSRSVLLETILPRYDVNGIIPLIGQRMRLSEGDITQARKLYKCPKCGESLQESSGNFSSPGFPNGYVAYTQCAWSISVTPGEKIILNFTSMDLYQSHLCSYDYVEVRDGYWRNSPLIGRFCGDRVPDSLVSTNSRMWIEFHSSSNWVGKGFSALYEAMCGEELNTDRGEIASPNYPDDYHPSKVCVWKVTVTEGFQVALSFRTFKLEIHDRCAYDYVEVRDGSSENDPLLGRFCGNQIPQDIKSRSNQLWMKFVSDGSVNKCGFAANFFREVDECARPDKGHCSHMCINTLGSYRCACQPGYRLATDRRSCEAACGGFLTALNGSVFSPGWPHEYPPNKQCVWQLIAPQHYTITLLFHSFDTEGDNVCKYDYVEVRSDSRLHGRFCGATTPEPITSDSNILHVEFKSDSTVSRRGFTATFFSDVDECSRENGGCQHECVNTFGSYSCQCHSGFTLHTNLHDCKEAGCDHVITSLPVSITSSNWPEKYPNKKVCTWVLHTTPGHRIRLVFNEIDMESHLGCSYDYLEVYNGPNDASPNSLVQKHGFEASFTTDCGGALKAEAEPGDLYSHAEFGEKNYSEAEECEWIISAEKGFGVTLVFNIFDLEDEAECTYDYMELFDGPDTIAPHLGRYCGSRPPDDLSSAGDTILIKFHSDHTVSKKGFHIQYTSTKFQDILHTSDSI</sequence>
<feature type="domain" description="CUB" evidence="25">
    <location>
        <begin position="812"/>
        <end position="920"/>
    </location>
</feature>
<dbReference type="InterPro" id="IPR024079">
    <property type="entry name" value="MetalloPept_cat_dom_sf"/>
</dbReference>
<evidence type="ECO:0000256" key="8">
    <source>
        <dbReference type="ARBA" id="ARBA00022723"/>
    </source>
</evidence>
<dbReference type="Gene3D" id="2.10.25.10">
    <property type="entry name" value="Laminin"/>
    <property type="match status" value="2"/>
</dbReference>
<dbReference type="GO" id="GO:0016020">
    <property type="term" value="C:membrane"/>
    <property type="evidence" value="ECO:0007669"/>
    <property type="project" value="UniProtKB-SubCell"/>
</dbReference>
<dbReference type="InterPro" id="IPR001506">
    <property type="entry name" value="Peptidase_M12A"/>
</dbReference>
<dbReference type="GO" id="GO:0005576">
    <property type="term" value="C:extracellular region"/>
    <property type="evidence" value="ECO:0007669"/>
    <property type="project" value="UniProtKB-SubCell"/>
</dbReference>
<dbReference type="Proteomes" id="UP000606274">
    <property type="component" value="Unassembled WGS sequence"/>
</dbReference>
<dbReference type="Pfam" id="PF00001">
    <property type="entry name" value="7tm_1"/>
    <property type="match status" value="1"/>
</dbReference>
<dbReference type="FunFam" id="2.60.120.290:FF:000004">
    <property type="entry name" value="Metalloendopeptidase"/>
    <property type="match status" value="1"/>
</dbReference>
<feature type="disulfide bond" evidence="21">
    <location>
        <begin position="406"/>
        <end position="407"/>
    </location>
</feature>
<evidence type="ECO:0000256" key="10">
    <source>
        <dbReference type="ARBA" id="ARBA00022737"/>
    </source>
</evidence>
<dbReference type="FunFam" id="2.60.120.290:FF:000005">
    <property type="entry name" value="Procollagen C-endopeptidase enhancer 1"/>
    <property type="match status" value="1"/>
</dbReference>
<feature type="domain" description="Peptidase M12A" evidence="28">
    <location>
        <begin position="342"/>
        <end position="541"/>
    </location>
</feature>
<evidence type="ECO:0000313" key="30">
    <source>
        <dbReference type="Proteomes" id="UP000606274"/>
    </source>
</evidence>
<dbReference type="SUPFAM" id="SSF55486">
    <property type="entry name" value="Metalloproteases ('zincins'), catalytic domain"/>
    <property type="match status" value="1"/>
</dbReference>
<evidence type="ECO:0000256" key="7">
    <source>
        <dbReference type="ARBA" id="ARBA00022692"/>
    </source>
</evidence>
<dbReference type="PROSITE" id="PS01180">
    <property type="entry name" value="CUB"/>
    <property type="match status" value="5"/>
</dbReference>
<evidence type="ECO:0000256" key="6">
    <source>
        <dbReference type="ARBA" id="ARBA00022670"/>
    </source>
</evidence>
<evidence type="ECO:0000256" key="17">
    <source>
        <dbReference type="ARBA" id="ARBA00023145"/>
    </source>
</evidence>
<reference evidence="29" key="1">
    <citation type="submission" date="2020-08" db="EMBL/GenBank/DDBJ databases">
        <title>Chromosome-level assembly of Southern catfish (Silurus meridionalis) provides insights into visual adaptation to the nocturnal and benthic lifestyles.</title>
        <authorList>
            <person name="Zhang Y."/>
            <person name="Wang D."/>
            <person name="Peng Z."/>
        </authorList>
    </citation>
    <scope>NUCLEOTIDE SEQUENCE</scope>
    <source>
        <strain evidence="29">SWU-2019-XX</strain>
        <tissue evidence="29">Muscle</tissue>
    </source>
</reference>
<feature type="domain" description="CUB" evidence="25">
    <location>
        <begin position="964"/>
        <end position="1028"/>
    </location>
</feature>
<dbReference type="PROSITE" id="PS01186">
    <property type="entry name" value="EGF_2"/>
    <property type="match status" value="2"/>
</dbReference>
<evidence type="ECO:0000256" key="2">
    <source>
        <dbReference type="ARBA" id="ARBA00004613"/>
    </source>
</evidence>
<dbReference type="Pfam" id="PF01400">
    <property type="entry name" value="Astacin"/>
    <property type="match status" value="1"/>
</dbReference>
<proteinExistence type="predicted"/>
<keyword evidence="4" id="KW-0964">Secreted</keyword>
<comment type="caution">
    <text evidence="29">The sequence shown here is derived from an EMBL/GenBank/DDBJ whole genome shotgun (WGS) entry which is preliminary data.</text>
</comment>
<gene>
    <name evidence="29" type="ORF">HF521_002568</name>
</gene>
<evidence type="ECO:0000256" key="3">
    <source>
        <dbReference type="ARBA" id="ARBA00022473"/>
    </source>
</evidence>
<evidence type="ECO:0000256" key="19">
    <source>
        <dbReference type="ARBA" id="ARBA00023180"/>
    </source>
</evidence>
<dbReference type="InterPro" id="IPR006026">
    <property type="entry name" value="Peptidase_Metallo"/>
</dbReference>
<dbReference type="FunFam" id="2.10.25.10:FF:000022">
    <property type="entry name" value="Metalloendopeptidase"/>
    <property type="match status" value="1"/>
</dbReference>
<feature type="domain" description="EGF-like" evidence="26">
    <location>
        <begin position="768"/>
        <end position="809"/>
    </location>
</feature>
<keyword evidence="10" id="KW-0677">Repeat</keyword>
<feature type="domain" description="CUB" evidence="25">
    <location>
        <begin position="1050"/>
        <end position="1166"/>
    </location>
</feature>
<dbReference type="SUPFAM" id="SSF57196">
    <property type="entry name" value="EGF/Laminin"/>
    <property type="match status" value="2"/>
</dbReference>
<dbReference type="PRINTS" id="PR00480">
    <property type="entry name" value="ASTACIN"/>
</dbReference>
<keyword evidence="15 21" id="KW-0482">Metalloprotease</keyword>
<keyword evidence="12 21" id="KW-0862">Zinc</keyword>
<feature type="binding site" evidence="21">
    <location>
        <position position="438"/>
    </location>
    <ligand>
        <name>Zn(2+)</name>
        <dbReference type="ChEBI" id="CHEBI:29105"/>
        <note>catalytic</note>
    </ligand>
</feature>
<evidence type="ECO:0000256" key="11">
    <source>
        <dbReference type="ARBA" id="ARBA00022801"/>
    </source>
</evidence>
<keyword evidence="19" id="KW-0325">Glycoprotein</keyword>
<dbReference type="InterPro" id="IPR000859">
    <property type="entry name" value="CUB_dom"/>
</dbReference>
<feature type="binding site" evidence="21">
    <location>
        <position position="434"/>
    </location>
    <ligand>
        <name>Zn(2+)</name>
        <dbReference type="ChEBI" id="CHEBI:29105"/>
        <note>catalytic</note>
    </ligand>
</feature>
<keyword evidence="30" id="KW-1185">Reference proteome</keyword>
<dbReference type="FunFam" id="3.40.390.10:FF:000004">
    <property type="entry name" value="Metalloendopeptidase"/>
    <property type="match status" value="1"/>
</dbReference>
<keyword evidence="3" id="KW-0217">Developmental protein</keyword>
<evidence type="ECO:0000256" key="20">
    <source>
        <dbReference type="PROSITE-ProRule" id="PRU00076"/>
    </source>
</evidence>
<evidence type="ECO:0000256" key="5">
    <source>
        <dbReference type="ARBA" id="ARBA00022536"/>
    </source>
</evidence>
<evidence type="ECO:0000259" key="27">
    <source>
        <dbReference type="PROSITE" id="PS50262"/>
    </source>
</evidence>
<feature type="domain" description="G-protein coupled receptors family 1 profile" evidence="27">
    <location>
        <begin position="110"/>
        <end position="179"/>
    </location>
</feature>
<dbReference type="FunFam" id="2.60.120.290:FF:000009">
    <property type="entry name" value="Metalloendopeptidase"/>
    <property type="match status" value="1"/>
</dbReference>
<feature type="binding site" evidence="21">
    <location>
        <position position="444"/>
    </location>
    <ligand>
        <name>Zn(2+)</name>
        <dbReference type="ChEBI" id="CHEBI:29105"/>
        <note>catalytic</note>
    </ligand>
</feature>
<dbReference type="CDD" id="cd00054">
    <property type="entry name" value="EGF_CA"/>
    <property type="match status" value="2"/>
</dbReference>
<dbReference type="PANTHER" id="PTHR24251">
    <property type="entry name" value="OVOCHYMASE-RELATED"/>
    <property type="match status" value="1"/>
</dbReference>
<dbReference type="Pfam" id="PF14670">
    <property type="entry name" value="FXa_inhibition"/>
    <property type="match status" value="1"/>
</dbReference>
<evidence type="ECO:0000256" key="12">
    <source>
        <dbReference type="ARBA" id="ARBA00022833"/>
    </source>
</evidence>
<feature type="domain" description="CUB" evidence="25">
    <location>
        <begin position="656"/>
        <end position="768"/>
    </location>
</feature>
<feature type="transmembrane region" description="Helical" evidence="24">
    <location>
        <begin position="118"/>
        <end position="139"/>
    </location>
</feature>
<feature type="domain" description="CUB" evidence="25">
    <location>
        <begin position="543"/>
        <end position="655"/>
    </location>
</feature>
<evidence type="ECO:0000256" key="24">
    <source>
        <dbReference type="SAM" id="Phobius"/>
    </source>
</evidence>
<dbReference type="FunFam" id="2.60.120.290:FF:000013">
    <property type="entry name" value="Membrane frizzled-related protein"/>
    <property type="match status" value="1"/>
</dbReference>
<dbReference type="PROSITE" id="PS01187">
    <property type="entry name" value="EGF_CA"/>
    <property type="match status" value="2"/>
</dbReference>
<keyword evidence="6 21" id="KW-0645">Protease</keyword>
<dbReference type="InterPro" id="IPR000276">
    <property type="entry name" value="GPCR_Rhodpsn"/>
</dbReference>
<keyword evidence="5 20" id="KW-0245">EGF-like domain</keyword>
<dbReference type="Gene3D" id="1.20.1070.10">
    <property type="entry name" value="Rhodopsin 7-helix transmembrane proteins"/>
    <property type="match status" value="2"/>
</dbReference>
<dbReference type="SMART" id="SM00042">
    <property type="entry name" value="CUB"/>
    <property type="match status" value="5"/>
</dbReference>
<accession>A0A8T0B7R3</accession>
<dbReference type="InterPro" id="IPR001881">
    <property type="entry name" value="EGF-like_Ca-bd_dom"/>
</dbReference>
<keyword evidence="13" id="KW-0106">Calcium</keyword>
<dbReference type="SUPFAM" id="SSF81321">
    <property type="entry name" value="Family A G protein-coupled receptor-like"/>
    <property type="match status" value="1"/>
</dbReference>
<evidence type="ECO:0000313" key="29">
    <source>
        <dbReference type="EMBL" id="KAF7701403.1"/>
    </source>
</evidence>
<name>A0A8T0B7R3_SILME</name>
<evidence type="ECO:0000256" key="15">
    <source>
        <dbReference type="ARBA" id="ARBA00023049"/>
    </source>
</evidence>
<feature type="transmembrane region" description="Helical" evidence="24">
    <location>
        <begin position="218"/>
        <end position="237"/>
    </location>
</feature>
<dbReference type="GO" id="GO:0006508">
    <property type="term" value="P:proteolysis"/>
    <property type="evidence" value="ECO:0007669"/>
    <property type="project" value="UniProtKB-KW"/>
</dbReference>
<evidence type="ECO:0000259" key="26">
    <source>
        <dbReference type="PROSITE" id="PS50026"/>
    </source>
</evidence>
<comment type="subcellular location">
    <subcellularLocation>
        <location evidence="1">Membrane</location>
    </subcellularLocation>
    <subcellularLocation>
        <location evidence="2">Secreted</location>
    </subcellularLocation>
</comment>
<evidence type="ECO:0000256" key="22">
    <source>
        <dbReference type="RuleBase" id="RU361183"/>
    </source>
</evidence>
<dbReference type="InterPro" id="IPR034036">
    <property type="entry name" value="ZnMP_TLD/BMP1"/>
</dbReference>
<dbReference type="FunFam" id="2.10.25.10:FF:000010">
    <property type="entry name" value="Pro-epidermal growth factor"/>
    <property type="match status" value="1"/>
</dbReference>
<evidence type="ECO:0000256" key="13">
    <source>
        <dbReference type="ARBA" id="ARBA00022837"/>
    </source>
</evidence>
<dbReference type="Pfam" id="PF00431">
    <property type="entry name" value="CUB"/>
    <property type="match status" value="5"/>
</dbReference>
<dbReference type="GO" id="GO:0005509">
    <property type="term" value="F:calcium ion binding"/>
    <property type="evidence" value="ECO:0007669"/>
    <property type="project" value="InterPro"/>
</dbReference>
<dbReference type="InterPro" id="IPR017452">
    <property type="entry name" value="GPCR_Rhodpsn_7TM"/>
</dbReference>
<dbReference type="InterPro" id="IPR018097">
    <property type="entry name" value="EGF_Ca-bd_CS"/>
</dbReference>
<feature type="transmembrane region" description="Helical" evidence="24">
    <location>
        <begin position="159"/>
        <end position="182"/>
    </location>
</feature>
<dbReference type="EC" id="3.4.24.-" evidence="22"/>
<dbReference type="InterPro" id="IPR000742">
    <property type="entry name" value="EGF"/>
</dbReference>
<dbReference type="CDD" id="cd04281">
    <property type="entry name" value="ZnMc_BMP1_TLD"/>
    <property type="match status" value="1"/>
</dbReference>
<evidence type="ECO:0000256" key="9">
    <source>
        <dbReference type="ARBA" id="ARBA00022729"/>
    </source>
</evidence>
<keyword evidence="17" id="KW-0865">Zymogen</keyword>
<feature type="transmembrane region" description="Helical" evidence="24">
    <location>
        <begin position="29"/>
        <end position="55"/>
    </location>
</feature>
<keyword evidence="14 24" id="KW-1133">Transmembrane helix</keyword>
<dbReference type="PROSITE" id="PS51864">
    <property type="entry name" value="ASTACIN"/>
    <property type="match status" value="1"/>
</dbReference>
<feature type="region of interest" description="Disordered" evidence="23">
    <location>
        <begin position="300"/>
        <end position="322"/>
    </location>
</feature>
<dbReference type="InterPro" id="IPR035914">
    <property type="entry name" value="Sperma_CUB_dom_sf"/>
</dbReference>
<evidence type="ECO:0000259" key="25">
    <source>
        <dbReference type="PROSITE" id="PS01180"/>
    </source>
</evidence>
<keyword evidence="11 21" id="KW-0378">Hydrolase</keyword>
<evidence type="ECO:0000256" key="4">
    <source>
        <dbReference type="ARBA" id="ARBA00022525"/>
    </source>
</evidence>
<dbReference type="EMBL" id="JABFDY010000011">
    <property type="protein sequence ID" value="KAF7701403.1"/>
    <property type="molecule type" value="Genomic_DNA"/>
</dbReference>
<dbReference type="SUPFAM" id="SSF49854">
    <property type="entry name" value="Spermadhesin, CUB domain"/>
    <property type="match status" value="5"/>
</dbReference>
<keyword evidence="7 24" id="KW-0812">Transmembrane</keyword>
<dbReference type="SMART" id="SM00235">
    <property type="entry name" value="ZnMc"/>
    <property type="match status" value="1"/>
</dbReference>
<dbReference type="PROSITE" id="PS00010">
    <property type="entry name" value="ASX_HYDROXYL"/>
    <property type="match status" value="2"/>
</dbReference>
<keyword evidence="16 24" id="KW-0472">Membrane</keyword>
<dbReference type="Gene3D" id="2.60.120.290">
    <property type="entry name" value="Spermadhesin, CUB domain"/>
    <property type="match status" value="5"/>
</dbReference>
<evidence type="ECO:0000256" key="21">
    <source>
        <dbReference type="PROSITE-ProRule" id="PRU01211"/>
    </source>
</evidence>
<feature type="disulfide bond" evidence="21">
    <location>
        <begin position="404"/>
        <end position="426"/>
    </location>
</feature>
<dbReference type="AlphaFoldDB" id="A0A8T0B7R3"/>
<feature type="compositionally biased region" description="Low complexity" evidence="23">
    <location>
        <begin position="302"/>
        <end position="317"/>
    </location>
</feature>
<evidence type="ECO:0000256" key="1">
    <source>
        <dbReference type="ARBA" id="ARBA00004370"/>
    </source>
</evidence>